<reference evidence="3 4" key="1">
    <citation type="journal article" date="2016" name="Front. Microbiol.">
        <title>Fuerstia marisgermanicae gen. nov., sp. nov., an Unusual Member of the Phylum Planctomycetes from the German Wadden Sea.</title>
        <authorList>
            <person name="Kohn T."/>
            <person name="Heuer A."/>
            <person name="Jogler M."/>
            <person name="Vollmers J."/>
            <person name="Boedeker C."/>
            <person name="Bunk B."/>
            <person name="Rast P."/>
            <person name="Borchert D."/>
            <person name="Glockner I."/>
            <person name="Freese H.M."/>
            <person name="Klenk H.P."/>
            <person name="Overmann J."/>
            <person name="Kaster A.K."/>
            <person name="Rohde M."/>
            <person name="Wiegand S."/>
            <person name="Jogler C."/>
        </authorList>
    </citation>
    <scope>NUCLEOTIDE SEQUENCE [LARGE SCALE GENOMIC DNA]</scope>
    <source>
        <strain evidence="3 4">NH11</strain>
    </source>
</reference>
<dbReference type="PANTHER" id="PTHR10566:SF113">
    <property type="entry name" value="PROTEIN ACTIVITY OF BC1 COMPLEX KINASE 7, CHLOROPLASTIC"/>
    <property type="match status" value="1"/>
</dbReference>
<accession>A0A1P8WPP4</accession>
<dbReference type="SUPFAM" id="SSF56112">
    <property type="entry name" value="Protein kinase-like (PK-like)"/>
    <property type="match status" value="1"/>
</dbReference>
<dbReference type="CDD" id="cd05121">
    <property type="entry name" value="ABC1_ADCK3-like"/>
    <property type="match status" value="1"/>
</dbReference>
<dbReference type="EMBL" id="CP017641">
    <property type="protein sequence ID" value="APZ96032.1"/>
    <property type="molecule type" value="Genomic_DNA"/>
</dbReference>
<feature type="domain" description="ABC1 atypical kinase-like" evidence="2">
    <location>
        <begin position="96"/>
        <end position="339"/>
    </location>
</feature>
<keyword evidence="3" id="KW-0830">Ubiquinone</keyword>
<dbReference type="RefSeq" id="WP_077027108.1">
    <property type="nucleotide sequence ID" value="NZ_CP017641.1"/>
</dbReference>
<sequence length="554" mass="61803">MDVTKLPQLVRNAGRLNHVVQVLVRFGIAPWLQTIPADWIKRLCRTSSGEDIGDQSYEARIRLALTELGTTFIKIGQILSTRPDLIGPELAAELSKLQSGTPPDKPEVVLQTIESELGKPASEVFREFNADAFASGSIGQVHKAVLPDGTPVVVKVQHRGIEERVRNDLEILTELAHLAETYSKPLKQLRAIATAKEFRQTLENELDFSLEQRHQARFARNFADDPQVRVPAPFPDRSSRRVLTMELLSGVSLADRDQLRAAGFDLSDLASRGAEMFLQMVFRDGFYHADPHPGNLMVLDDRAIGLLDCGMVGRVDDDLREQIEDLLLAAIDQDAASLLDSVVRIGKVPATFDRDELKTDLLLFVDEYASLSIDDFDVSGALNRMMSIIRRHHVTLPPRVSLLIKMLVMLEGTAQQLTPDFSLAELLEPYRFQALKRRFSPVRIWRKLQTAQRDWTRLAEAFPGDVADIMNRFRRGSFNVHLEHQRLDSIVNRLVMGVLSSSLFVGSASLWSSKVEPIVFGASLPGAVGCGVAIYLGAQLIFAIRKSGNLRDDE</sequence>
<dbReference type="AlphaFoldDB" id="A0A1P8WPP4"/>
<dbReference type="InterPro" id="IPR004147">
    <property type="entry name" value="ABC1_dom"/>
</dbReference>
<gene>
    <name evidence="3" type="primary">ubiB</name>
    <name evidence="3" type="ORF">Fuma_05695</name>
</gene>
<protein>
    <submittedName>
        <fullName evidence="3">Putative ubiquinone biosynthesis protein UbiB</fullName>
    </submittedName>
</protein>
<keyword evidence="4" id="KW-1185">Reference proteome</keyword>
<comment type="similarity">
    <text evidence="1">Belongs to the protein kinase superfamily. ADCK protein kinase family.</text>
</comment>
<dbReference type="Proteomes" id="UP000187735">
    <property type="component" value="Chromosome"/>
</dbReference>
<dbReference type="Pfam" id="PF03109">
    <property type="entry name" value="ABC1"/>
    <property type="match status" value="1"/>
</dbReference>
<dbReference type="KEGG" id="fmr:Fuma_05695"/>
<dbReference type="PANTHER" id="PTHR10566">
    <property type="entry name" value="CHAPERONE-ACTIVITY OF BC1 COMPLEX CABC1 -RELATED"/>
    <property type="match status" value="1"/>
</dbReference>
<dbReference type="InterPro" id="IPR050154">
    <property type="entry name" value="UbiB_kinase"/>
</dbReference>
<proteinExistence type="inferred from homology"/>
<evidence type="ECO:0000256" key="1">
    <source>
        <dbReference type="ARBA" id="ARBA00009670"/>
    </source>
</evidence>
<evidence type="ECO:0000313" key="4">
    <source>
        <dbReference type="Proteomes" id="UP000187735"/>
    </source>
</evidence>
<dbReference type="OrthoDB" id="9795390at2"/>
<name>A0A1P8WPP4_9PLAN</name>
<evidence type="ECO:0000313" key="3">
    <source>
        <dbReference type="EMBL" id="APZ96032.1"/>
    </source>
</evidence>
<dbReference type="STRING" id="1891926.Fuma_05695"/>
<dbReference type="InterPro" id="IPR011009">
    <property type="entry name" value="Kinase-like_dom_sf"/>
</dbReference>
<evidence type="ECO:0000259" key="2">
    <source>
        <dbReference type="Pfam" id="PF03109"/>
    </source>
</evidence>
<organism evidence="3 4">
    <name type="scientific">Fuerstiella marisgermanici</name>
    <dbReference type="NCBI Taxonomy" id="1891926"/>
    <lineage>
        <taxon>Bacteria</taxon>
        <taxon>Pseudomonadati</taxon>
        <taxon>Planctomycetota</taxon>
        <taxon>Planctomycetia</taxon>
        <taxon>Planctomycetales</taxon>
        <taxon>Planctomycetaceae</taxon>
        <taxon>Fuerstiella</taxon>
    </lineage>
</organism>